<dbReference type="Proteomes" id="UP000236732">
    <property type="component" value="Unassembled WGS sequence"/>
</dbReference>
<dbReference type="AlphaFoldDB" id="A0A1H6BFR7"/>
<dbReference type="RefSeq" id="WP_103956059.1">
    <property type="nucleotide sequence ID" value="NZ_FNVT01000003.1"/>
</dbReference>
<dbReference type="PANTHER" id="PTHR34846">
    <property type="entry name" value="4-CARBOXYMUCONOLACTONE DECARBOXYLASE FAMILY PROTEIN (AFU_ORTHOLOGUE AFUA_6G11590)"/>
    <property type="match status" value="1"/>
</dbReference>
<dbReference type="InterPro" id="IPR003779">
    <property type="entry name" value="CMD-like"/>
</dbReference>
<reference evidence="2 3" key="1">
    <citation type="submission" date="2016-10" db="EMBL/GenBank/DDBJ databases">
        <authorList>
            <person name="de Groot N.N."/>
        </authorList>
    </citation>
    <scope>NUCLEOTIDE SEQUENCE [LARGE SCALE GENOMIC DNA]</scope>
    <source>
        <strain evidence="2 3">CGMCC 4.7037</strain>
    </source>
</reference>
<protein>
    <submittedName>
        <fullName evidence="2">4-carboxymuconolactone decarboxylase</fullName>
    </submittedName>
</protein>
<evidence type="ECO:0000313" key="2">
    <source>
        <dbReference type="EMBL" id="SEG59579.1"/>
    </source>
</evidence>
<dbReference type="InterPro" id="IPR029032">
    <property type="entry name" value="AhpD-like"/>
</dbReference>
<evidence type="ECO:0000313" key="3">
    <source>
        <dbReference type="Proteomes" id="UP000236732"/>
    </source>
</evidence>
<sequence length="178" mass="19417">MARLRRTPPHELDPEGRALYDTITQGPRGGFMVDPAGGLTGPFNAMLLSPPVGDPLQELGAALRYRSSLTDRARELAILVVAGHQDSAFEQAAHEPIARDLGFTDEQLRALRDGDPLTLPDPGEAAVLAVARALVTKSDLDDEEYALLGEREVFELTTLVGYYTTLALQLRVFRVPPR</sequence>
<dbReference type="PANTHER" id="PTHR34846:SF11">
    <property type="entry name" value="4-CARBOXYMUCONOLACTONE DECARBOXYLASE FAMILY PROTEIN (AFU_ORTHOLOGUE AFUA_6G11590)"/>
    <property type="match status" value="1"/>
</dbReference>
<name>A0A1H6BFR7_9ACTN</name>
<accession>A0A1H6BFR7</accession>
<dbReference type="OrthoDB" id="949132at2"/>
<proteinExistence type="predicted"/>
<gene>
    <name evidence="2" type="ORF">SAMN05444920_103375</name>
</gene>
<dbReference type="EMBL" id="FNVT01000003">
    <property type="protein sequence ID" value="SEG59579.1"/>
    <property type="molecule type" value="Genomic_DNA"/>
</dbReference>
<keyword evidence="3" id="KW-1185">Reference proteome</keyword>
<dbReference type="GO" id="GO:0051920">
    <property type="term" value="F:peroxiredoxin activity"/>
    <property type="evidence" value="ECO:0007669"/>
    <property type="project" value="InterPro"/>
</dbReference>
<dbReference type="Gene3D" id="1.20.1290.10">
    <property type="entry name" value="AhpD-like"/>
    <property type="match status" value="1"/>
</dbReference>
<feature type="domain" description="Carboxymuconolactone decarboxylase-like" evidence="1">
    <location>
        <begin position="51"/>
        <end position="132"/>
    </location>
</feature>
<dbReference type="Pfam" id="PF02627">
    <property type="entry name" value="CMD"/>
    <property type="match status" value="1"/>
</dbReference>
<organism evidence="2 3">
    <name type="scientific">Nonomuraea solani</name>
    <dbReference type="NCBI Taxonomy" id="1144553"/>
    <lineage>
        <taxon>Bacteria</taxon>
        <taxon>Bacillati</taxon>
        <taxon>Actinomycetota</taxon>
        <taxon>Actinomycetes</taxon>
        <taxon>Streptosporangiales</taxon>
        <taxon>Streptosporangiaceae</taxon>
        <taxon>Nonomuraea</taxon>
    </lineage>
</organism>
<evidence type="ECO:0000259" key="1">
    <source>
        <dbReference type="Pfam" id="PF02627"/>
    </source>
</evidence>
<dbReference type="SUPFAM" id="SSF69118">
    <property type="entry name" value="AhpD-like"/>
    <property type="match status" value="1"/>
</dbReference>